<sequence length="307" mass="32306">MRLRPFKLRELEIFRAVLDLRSVTAAAQLLGVSQPAISKSLQQLEAGLGFPLFERLGGRLLPTPEAEAMTYALQGVFGSLEGLQSAARAARQEAGGPVTIAALPTLATVVVPDAVRLATEQHPNLQISLKILPTREVAEAVALGTADIGLVHRLLDDDPRVQGEDVGTTTMVCVLPATHPLAKLEIIHAAALNGARYVSYTLASPIGERMQSAFAAAGGAYRPSVEVAASTVLCEAARRLGLPGLVEDSALSTGWWAELVVRPLRPAIILRPRLLLGLRRPLSLGGRAVATAIRRGLAGAGGSRGPE</sequence>
<dbReference type="Proteomes" id="UP000184387">
    <property type="component" value="Unassembled WGS sequence"/>
</dbReference>
<dbReference type="PRINTS" id="PR00039">
    <property type="entry name" value="HTHLYSR"/>
</dbReference>
<dbReference type="GO" id="GO:0003700">
    <property type="term" value="F:DNA-binding transcription factor activity"/>
    <property type="evidence" value="ECO:0007669"/>
    <property type="project" value="InterPro"/>
</dbReference>
<dbReference type="Gene3D" id="3.40.190.290">
    <property type="match status" value="1"/>
</dbReference>
<dbReference type="GO" id="GO:0010628">
    <property type="term" value="P:positive regulation of gene expression"/>
    <property type="evidence" value="ECO:0007669"/>
    <property type="project" value="TreeGrafter"/>
</dbReference>
<organism evidence="6 7">
    <name type="scientific">Muricoccus roseus</name>
    <dbReference type="NCBI Taxonomy" id="198092"/>
    <lineage>
        <taxon>Bacteria</taxon>
        <taxon>Pseudomonadati</taxon>
        <taxon>Pseudomonadota</taxon>
        <taxon>Alphaproteobacteria</taxon>
        <taxon>Acetobacterales</taxon>
        <taxon>Roseomonadaceae</taxon>
        <taxon>Muricoccus</taxon>
    </lineage>
</organism>
<keyword evidence="4" id="KW-0804">Transcription</keyword>
<evidence type="ECO:0000256" key="1">
    <source>
        <dbReference type="ARBA" id="ARBA00009437"/>
    </source>
</evidence>
<dbReference type="PANTHER" id="PTHR30427:SF1">
    <property type="entry name" value="TRANSCRIPTIONAL ACTIVATOR PROTEIN LYSR"/>
    <property type="match status" value="1"/>
</dbReference>
<evidence type="ECO:0000259" key="5">
    <source>
        <dbReference type="PROSITE" id="PS50931"/>
    </source>
</evidence>
<dbReference type="Pfam" id="PF03466">
    <property type="entry name" value="LysR_substrate"/>
    <property type="match status" value="1"/>
</dbReference>
<dbReference type="InterPro" id="IPR036390">
    <property type="entry name" value="WH_DNA-bd_sf"/>
</dbReference>
<evidence type="ECO:0000256" key="2">
    <source>
        <dbReference type="ARBA" id="ARBA00023015"/>
    </source>
</evidence>
<accession>A0A1M6HZM1</accession>
<comment type="similarity">
    <text evidence="1">Belongs to the LysR transcriptional regulatory family.</text>
</comment>
<dbReference type="PROSITE" id="PS50931">
    <property type="entry name" value="HTH_LYSR"/>
    <property type="match status" value="1"/>
</dbReference>
<name>A0A1M6HZM1_9PROT</name>
<dbReference type="STRING" id="198092.SAMN02745194_02149"/>
<dbReference type="SUPFAM" id="SSF46785">
    <property type="entry name" value="Winged helix' DNA-binding domain"/>
    <property type="match status" value="1"/>
</dbReference>
<keyword evidence="7" id="KW-1185">Reference proteome</keyword>
<dbReference type="PANTHER" id="PTHR30427">
    <property type="entry name" value="TRANSCRIPTIONAL ACTIVATOR PROTEIN LYSR"/>
    <property type="match status" value="1"/>
</dbReference>
<protein>
    <submittedName>
        <fullName evidence="6">DNA-binding transcriptional regulator, LysR family</fullName>
    </submittedName>
</protein>
<dbReference type="InterPro" id="IPR005119">
    <property type="entry name" value="LysR_subst-bd"/>
</dbReference>
<dbReference type="GO" id="GO:0043565">
    <property type="term" value="F:sequence-specific DNA binding"/>
    <property type="evidence" value="ECO:0007669"/>
    <property type="project" value="TreeGrafter"/>
</dbReference>
<dbReference type="AlphaFoldDB" id="A0A1M6HZM1"/>
<dbReference type="OrthoDB" id="9806538at2"/>
<keyword evidence="2" id="KW-0805">Transcription regulation</keyword>
<dbReference type="RefSeq" id="WP_073134573.1">
    <property type="nucleotide sequence ID" value="NZ_FQZF01000011.1"/>
</dbReference>
<reference evidence="6 7" key="1">
    <citation type="submission" date="2016-11" db="EMBL/GenBank/DDBJ databases">
        <authorList>
            <person name="Jaros S."/>
            <person name="Januszkiewicz K."/>
            <person name="Wedrychowicz H."/>
        </authorList>
    </citation>
    <scope>NUCLEOTIDE SEQUENCE [LARGE SCALE GENOMIC DNA]</scope>
    <source>
        <strain evidence="6 7">DSM 14916</strain>
    </source>
</reference>
<feature type="domain" description="HTH lysR-type" evidence="5">
    <location>
        <begin position="6"/>
        <end position="63"/>
    </location>
</feature>
<dbReference type="Gene3D" id="1.10.10.10">
    <property type="entry name" value="Winged helix-like DNA-binding domain superfamily/Winged helix DNA-binding domain"/>
    <property type="match status" value="1"/>
</dbReference>
<dbReference type="InterPro" id="IPR036388">
    <property type="entry name" value="WH-like_DNA-bd_sf"/>
</dbReference>
<dbReference type="EMBL" id="FQZF01000011">
    <property type="protein sequence ID" value="SHJ27709.1"/>
    <property type="molecule type" value="Genomic_DNA"/>
</dbReference>
<dbReference type="InterPro" id="IPR000847">
    <property type="entry name" value="LysR_HTH_N"/>
</dbReference>
<dbReference type="Pfam" id="PF00126">
    <property type="entry name" value="HTH_1"/>
    <property type="match status" value="1"/>
</dbReference>
<proteinExistence type="inferred from homology"/>
<evidence type="ECO:0000313" key="7">
    <source>
        <dbReference type="Proteomes" id="UP000184387"/>
    </source>
</evidence>
<evidence type="ECO:0000256" key="4">
    <source>
        <dbReference type="ARBA" id="ARBA00023163"/>
    </source>
</evidence>
<gene>
    <name evidence="6" type="ORF">SAMN02745194_02149</name>
</gene>
<dbReference type="SUPFAM" id="SSF53850">
    <property type="entry name" value="Periplasmic binding protein-like II"/>
    <property type="match status" value="1"/>
</dbReference>
<evidence type="ECO:0000256" key="3">
    <source>
        <dbReference type="ARBA" id="ARBA00023125"/>
    </source>
</evidence>
<evidence type="ECO:0000313" key="6">
    <source>
        <dbReference type="EMBL" id="SHJ27709.1"/>
    </source>
</evidence>
<keyword evidence="3 6" id="KW-0238">DNA-binding</keyword>